<organism evidence="3 4">
    <name type="scientific">Saccharothrix algeriensis</name>
    <dbReference type="NCBI Taxonomy" id="173560"/>
    <lineage>
        <taxon>Bacteria</taxon>
        <taxon>Bacillati</taxon>
        <taxon>Actinomycetota</taxon>
        <taxon>Actinomycetes</taxon>
        <taxon>Pseudonocardiales</taxon>
        <taxon>Pseudonocardiaceae</taxon>
        <taxon>Saccharothrix</taxon>
    </lineage>
</organism>
<sequence length="147" mass="14260">MIGRTAPSRRGVLLAVAVAPLAVACTTPPPDPLPPDPLADLVAAARSDAALAAAVGATETAAARAQHADRLQAEVDRATPRAPGASSSPAPPPSTAPPANPTREALVAALQAARKQAGDLVGGVPAHRAGLVGAVSAGCASLLEALA</sequence>
<feature type="compositionally biased region" description="Basic and acidic residues" evidence="1">
    <location>
        <begin position="66"/>
        <end position="79"/>
    </location>
</feature>
<feature type="signal peptide" evidence="2">
    <location>
        <begin position="1"/>
        <end position="24"/>
    </location>
</feature>
<gene>
    <name evidence="3" type="ORF">JOE68_004341</name>
</gene>
<evidence type="ECO:0000313" key="3">
    <source>
        <dbReference type="EMBL" id="MBM7813476.1"/>
    </source>
</evidence>
<reference evidence="3 4" key="1">
    <citation type="submission" date="2021-01" db="EMBL/GenBank/DDBJ databases">
        <title>Sequencing the genomes of 1000 actinobacteria strains.</title>
        <authorList>
            <person name="Klenk H.-P."/>
        </authorList>
    </citation>
    <scope>NUCLEOTIDE SEQUENCE [LARGE SCALE GENOMIC DNA]</scope>
    <source>
        <strain evidence="3 4">DSM 44581</strain>
    </source>
</reference>
<name>A0ABS2SEJ5_9PSEU</name>
<proteinExistence type="predicted"/>
<protein>
    <submittedName>
        <fullName evidence="3">Uncharacterized protein</fullName>
    </submittedName>
</protein>
<feature type="chain" id="PRO_5047015005" evidence="2">
    <location>
        <begin position="25"/>
        <end position="147"/>
    </location>
</feature>
<comment type="caution">
    <text evidence="3">The sequence shown here is derived from an EMBL/GenBank/DDBJ whole genome shotgun (WGS) entry which is preliminary data.</text>
</comment>
<evidence type="ECO:0000256" key="2">
    <source>
        <dbReference type="SAM" id="SignalP"/>
    </source>
</evidence>
<dbReference type="RefSeq" id="WP_239562310.1">
    <property type="nucleotide sequence ID" value="NZ_JAFBCL010000001.1"/>
</dbReference>
<evidence type="ECO:0000256" key="1">
    <source>
        <dbReference type="SAM" id="MobiDB-lite"/>
    </source>
</evidence>
<evidence type="ECO:0000313" key="4">
    <source>
        <dbReference type="Proteomes" id="UP001195724"/>
    </source>
</evidence>
<accession>A0ABS2SEJ5</accession>
<dbReference type="EMBL" id="JAFBCL010000001">
    <property type="protein sequence ID" value="MBM7813476.1"/>
    <property type="molecule type" value="Genomic_DNA"/>
</dbReference>
<keyword evidence="4" id="KW-1185">Reference proteome</keyword>
<dbReference type="Proteomes" id="UP001195724">
    <property type="component" value="Unassembled WGS sequence"/>
</dbReference>
<keyword evidence="2" id="KW-0732">Signal</keyword>
<feature type="compositionally biased region" description="Pro residues" evidence="1">
    <location>
        <begin position="89"/>
        <end position="100"/>
    </location>
</feature>
<feature type="region of interest" description="Disordered" evidence="1">
    <location>
        <begin position="63"/>
        <end position="103"/>
    </location>
</feature>
<dbReference type="PROSITE" id="PS51257">
    <property type="entry name" value="PROKAR_LIPOPROTEIN"/>
    <property type="match status" value="1"/>
</dbReference>